<gene>
    <name evidence="3" type="ORF">FEZ33_00490</name>
</gene>
<keyword evidence="2" id="KW-0812">Transmembrane</keyword>
<reference evidence="3 4" key="1">
    <citation type="submission" date="2019-05" db="EMBL/GenBank/DDBJ databases">
        <title>The metagenome of a microbial culture collection derived from dairy environment covers the genomic content of the human microbiome.</title>
        <authorList>
            <person name="Roder T."/>
            <person name="Wuthrich D."/>
            <person name="Sattari Z."/>
            <person name="Von Ah U."/>
            <person name="Bar C."/>
            <person name="Ronchi F."/>
            <person name="Macpherson A.J."/>
            <person name="Ganal-Vonarburg S.C."/>
            <person name="Bruggmann R."/>
            <person name="Vergeres G."/>
        </authorList>
    </citation>
    <scope>NUCLEOTIDE SEQUENCE [LARGE SCALE GENOMIC DNA]</scope>
    <source>
        <strain evidence="3 4">FAM 24227</strain>
    </source>
</reference>
<feature type="coiled-coil region" evidence="1">
    <location>
        <begin position="198"/>
        <end position="232"/>
    </location>
</feature>
<sequence>MTQNKQPKVSKLELMRESLNQNVSSMYKIFVISMSVLFSFLITFGIIFKPVQVVSESKLNEFYGTGNLKFSVLEKRINPEQNRLVLILNTDPNQYNVTDKLNIEVNSQLRGASSDDMEMNIYKGSPEYLEIVYDNIPEEWTALRLMISESNQEPAVLMFNRKSVSEDYTLITDDTFNEDQAILRSIIYEKETLERLRIDEKETEAENYLKNIEELKSNIPELEAEKEYQTEQQKNDTDQKIRSIEQQIIILESSYNQNLFEQNELLAREELLVKKYEETKIQFKNK</sequence>
<feature type="transmembrane region" description="Helical" evidence="2">
    <location>
        <begin position="25"/>
        <end position="48"/>
    </location>
</feature>
<evidence type="ECO:0000313" key="3">
    <source>
        <dbReference type="EMBL" id="TLQ49499.1"/>
    </source>
</evidence>
<dbReference type="RefSeq" id="WP_138403421.1">
    <property type="nucleotide sequence ID" value="NZ_VBSP01000001.1"/>
</dbReference>
<dbReference type="OrthoDB" id="9899688at2"/>
<proteinExistence type="predicted"/>
<keyword evidence="1" id="KW-0175">Coiled coil</keyword>
<dbReference type="Proteomes" id="UP000306420">
    <property type="component" value="Unassembled WGS sequence"/>
</dbReference>
<comment type="caution">
    <text evidence="3">The sequence shown here is derived from an EMBL/GenBank/DDBJ whole genome shotgun (WGS) entry which is preliminary data.</text>
</comment>
<dbReference type="AlphaFoldDB" id="A0A5R9EJB8"/>
<keyword evidence="2" id="KW-0472">Membrane</keyword>
<organism evidence="3 4">
    <name type="scientific">Ruoffia tabacinasalis</name>
    <dbReference type="NCBI Taxonomy" id="87458"/>
    <lineage>
        <taxon>Bacteria</taxon>
        <taxon>Bacillati</taxon>
        <taxon>Bacillota</taxon>
        <taxon>Bacilli</taxon>
        <taxon>Lactobacillales</taxon>
        <taxon>Aerococcaceae</taxon>
        <taxon>Ruoffia</taxon>
    </lineage>
</organism>
<evidence type="ECO:0000256" key="2">
    <source>
        <dbReference type="SAM" id="Phobius"/>
    </source>
</evidence>
<evidence type="ECO:0000313" key="4">
    <source>
        <dbReference type="Proteomes" id="UP000306420"/>
    </source>
</evidence>
<evidence type="ECO:0000256" key="1">
    <source>
        <dbReference type="SAM" id="Coils"/>
    </source>
</evidence>
<protein>
    <submittedName>
        <fullName evidence="3">Uncharacterized protein</fullName>
    </submittedName>
</protein>
<name>A0A5R9EJB8_9LACT</name>
<keyword evidence="2" id="KW-1133">Transmembrane helix</keyword>
<accession>A0A5R9EJB8</accession>
<dbReference type="EMBL" id="VBSP01000001">
    <property type="protein sequence ID" value="TLQ49499.1"/>
    <property type="molecule type" value="Genomic_DNA"/>
</dbReference>